<sequence length="295" mass="33245">MKFTVLIVVTSTLMSANAHYFFDRLMHNNTWSEPWEYIRKISPQESGSATPTDYDYIIPIVDPSSPDLRCGRNASSPWSNPKTAVIQAGDTVGFAVNTTVGLPIAGAIVMPWDRWPNLYHPGPATAWLSAAPGPLKEYTGDGDWVKILSVVGRTNQSEPPNDEYYWKHQWGTYQAKSWNFTIPASTPPGNYLLRFEHIYPLPVNALQGAQFYVNCAHVRIVNPRNHVNVPSPVVKIPGVYAFGQKGIADITTKESIEYQLTEWWTKTEIYFYADVGNETYDIRDFVKPKPVVWSG</sequence>
<evidence type="ECO:0000313" key="1">
    <source>
        <dbReference type="EMBL" id="KAF2467724.1"/>
    </source>
</evidence>
<reference evidence="1" key="1">
    <citation type="journal article" date="2020" name="Stud. Mycol.">
        <title>101 Dothideomycetes genomes: a test case for predicting lifestyles and emergence of pathogens.</title>
        <authorList>
            <person name="Haridas S."/>
            <person name="Albert R."/>
            <person name="Binder M."/>
            <person name="Bloem J."/>
            <person name="Labutti K."/>
            <person name="Salamov A."/>
            <person name="Andreopoulos B."/>
            <person name="Baker S."/>
            <person name="Barry K."/>
            <person name="Bills G."/>
            <person name="Bluhm B."/>
            <person name="Cannon C."/>
            <person name="Castanera R."/>
            <person name="Culley D."/>
            <person name="Daum C."/>
            <person name="Ezra D."/>
            <person name="Gonzalez J."/>
            <person name="Henrissat B."/>
            <person name="Kuo A."/>
            <person name="Liang C."/>
            <person name="Lipzen A."/>
            <person name="Lutzoni F."/>
            <person name="Magnuson J."/>
            <person name="Mondo S."/>
            <person name="Nolan M."/>
            <person name="Ohm R."/>
            <person name="Pangilinan J."/>
            <person name="Park H.-J."/>
            <person name="Ramirez L."/>
            <person name="Alfaro M."/>
            <person name="Sun H."/>
            <person name="Tritt A."/>
            <person name="Yoshinaga Y."/>
            <person name="Zwiers L.-H."/>
            <person name="Turgeon B."/>
            <person name="Goodwin S."/>
            <person name="Spatafora J."/>
            <person name="Crous P."/>
            <person name="Grigoriev I."/>
        </authorList>
    </citation>
    <scope>NUCLEOTIDE SEQUENCE</scope>
    <source>
        <strain evidence="1">ATCC 200398</strain>
    </source>
</reference>
<keyword evidence="2" id="KW-1185">Reference proteome</keyword>
<dbReference type="Proteomes" id="UP000799755">
    <property type="component" value="Unassembled WGS sequence"/>
</dbReference>
<evidence type="ECO:0000313" key="2">
    <source>
        <dbReference type="Proteomes" id="UP000799755"/>
    </source>
</evidence>
<comment type="caution">
    <text evidence="1">The sequence shown here is derived from an EMBL/GenBank/DDBJ whole genome shotgun (WGS) entry which is preliminary data.</text>
</comment>
<name>A0ACB6QL82_9PLEO</name>
<dbReference type="EMBL" id="MU003519">
    <property type="protein sequence ID" value="KAF2467724.1"/>
    <property type="molecule type" value="Genomic_DNA"/>
</dbReference>
<protein>
    <submittedName>
        <fullName evidence="1">Uncharacterized protein</fullName>
    </submittedName>
</protein>
<accession>A0ACB6QL82</accession>
<organism evidence="1 2">
    <name type="scientific">Lindgomyces ingoldianus</name>
    <dbReference type="NCBI Taxonomy" id="673940"/>
    <lineage>
        <taxon>Eukaryota</taxon>
        <taxon>Fungi</taxon>
        <taxon>Dikarya</taxon>
        <taxon>Ascomycota</taxon>
        <taxon>Pezizomycotina</taxon>
        <taxon>Dothideomycetes</taxon>
        <taxon>Pleosporomycetidae</taxon>
        <taxon>Pleosporales</taxon>
        <taxon>Lindgomycetaceae</taxon>
        <taxon>Lindgomyces</taxon>
    </lineage>
</organism>
<gene>
    <name evidence="1" type="ORF">BDR25DRAFT_316711</name>
</gene>
<proteinExistence type="predicted"/>